<dbReference type="eggNOG" id="KOG4569">
    <property type="taxonomic scope" value="Eukaryota"/>
</dbReference>
<feature type="region of interest" description="Disordered" evidence="2">
    <location>
        <begin position="291"/>
        <end position="313"/>
    </location>
</feature>
<dbReference type="OrthoDB" id="438440at2759"/>
<evidence type="ECO:0000313" key="6">
    <source>
        <dbReference type="RefSeq" id="XP_004494891.1"/>
    </source>
</evidence>
<dbReference type="Gene3D" id="3.40.50.1820">
    <property type="entry name" value="alpha/beta hydrolase"/>
    <property type="match status" value="1"/>
</dbReference>
<evidence type="ECO:0000256" key="2">
    <source>
        <dbReference type="SAM" id="MobiDB-lite"/>
    </source>
</evidence>
<protein>
    <submittedName>
        <fullName evidence="6">Uncharacterized protein LOC101504246</fullName>
    </submittedName>
</protein>
<keyword evidence="3" id="KW-0472">Membrane</keyword>
<dbReference type="PaxDb" id="3827-XP_004494891.1"/>
<dbReference type="RefSeq" id="XP_004494891.1">
    <property type="nucleotide sequence ID" value="XM_004494834.3"/>
</dbReference>
<evidence type="ECO:0000256" key="3">
    <source>
        <dbReference type="SAM" id="Phobius"/>
    </source>
</evidence>
<feature type="transmembrane region" description="Helical" evidence="3">
    <location>
        <begin position="73"/>
        <end position="97"/>
    </location>
</feature>
<dbReference type="GO" id="GO:0004806">
    <property type="term" value="F:triacylglycerol lipase activity"/>
    <property type="evidence" value="ECO:0007669"/>
    <property type="project" value="InterPro"/>
</dbReference>
<dbReference type="PANTHER" id="PTHR46086">
    <property type="entry name" value="ALPHA/BETA-HYDROLASES SUPERFAMILY PROTEIN"/>
    <property type="match status" value="1"/>
</dbReference>
<organism evidence="5 6">
    <name type="scientific">Cicer arietinum</name>
    <name type="common">Chickpea</name>
    <name type="synonym">Garbanzo</name>
    <dbReference type="NCBI Taxonomy" id="3827"/>
    <lineage>
        <taxon>Eukaryota</taxon>
        <taxon>Viridiplantae</taxon>
        <taxon>Streptophyta</taxon>
        <taxon>Embryophyta</taxon>
        <taxon>Tracheophyta</taxon>
        <taxon>Spermatophyta</taxon>
        <taxon>Magnoliopsida</taxon>
        <taxon>eudicotyledons</taxon>
        <taxon>Gunneridae</taxon>
        <taxon>Pentapetalae</taxon>
        <taxon>rosids</taxon>
        <taxon>fabids</taxon>
        <taxon>Fabales</taxon>
        <taxon>Fabaceae</taxon>
        <taxon>Papilionoideae</taxon>
        <taxon>50 kb inversion clade</taxon>
        <taxon>NPAAA clade</taxon>
        <taxon>Hologalegina</taxon>
        <taxon>IRL clade</taxon>
        <taxon>Cicereae</taxon>
        <taxon>Cicer</taxon>
    </lineage>
</organism>
<dbReference type="InterPro" id="IPR002921">
    <property type="entry name" value="Fungal_lipase-type"/>
</dbReference>
<accession>A0A1S2XW86</accession>
<evidence type="ECO:0000256" key="1">
    <source>
        <dbReference type="ARBA" id="ARBA00022801"/>
    </source>
</evidence>
<feature type="domain" description="Fungal lipase-type" evidence="4">
    <location>
        <begin position="211"/>
        <end position="414"/>
    </location>
</feature>
<dbReference type="Proteomes" id="UP000087171">
    <property type="component" value="Chromosome Ca3"/>
</dbReference>
<dbReference type="InterPro" id="IPR029058">
    <property type="entry name" value="AB_hydrolase_fold"/>
</dbReference>
<dbReference type="Pfam" id="PF01764">
    <property type="entry name" value="Lipase_3"/>
    <property type="match status" value="1"/>
</dbReference>
<dbReference type="AlphaFoldDB" id="A0A1S2XW86"/>
<name>A0A1S2XW86_CICAR</name>
<keyword evidence="3" id="KW-1133">Transmembrane helix</keyword>
<dbReference type="PANTHER" id="PTHR46086:SF3">
    <property type="entry name" value="TRIACYLGLYCEROL LIPASE OBL1"/>
    <property type="match status" value="1"/>
</dbReference>
<dbReference type="GeneID" id="101504246"/>
<proteinExistence type="predicted"/>
<keyword evidence="3" id="KW-0812">Transmembrane</keyword>
<reference evidence="6" key="2">
    <citation type="submission" date="2025-08" db="UniProtKB">
        <authorList>
            <consortium name="RefSeq"/>
        </authorList>
    </citation>
    <scope>IDENTIFICATION</scope>
    <source>
        <tissue evidence="6">Etiolated seedlings</tissue>
    </source>
</reference>
<sequence length="521" mass="60299">MKSRMEKEGWSYVIVRHEKDSGFTDLLRYAVSAQNPFSSSLVVGPTATPPDHRWVILLSILVRKLISFFAKPMHWIGLFLDFFLNLLSLNANFFGLLRNFIHGRVVVPERGSKTFMSTIGHLDDRFDLKFVWEEKGAAFKPQMGNRALMELCIMSSKLAYENPQLIRNIVNRHWKMHFVDFYDCWNDFQKQMSTQVFILCDKPRGANFILISFRGTEPFDADDWSTDFDYSWCEIPNVGKIHMGFLEALGLGNRDDPATFYFNLQRKYTNLINSTNGVHVGANYSSKHNSESLFSGTDSDEDNQSFTSETPHEKTAYDIVRSKLRNLLEEHKDANFIVTGHSLGGALAILFPTVLVVHEEMKIMERLLGVYTFGQPRIGNSQLARFMEPHLDRPIPKYFRVVYCNDIVPRLPYDDKTFLYKHFGECLYYNSHYIEKNVKEEPNRNFFGMRFILSEHLNAVWELVRGWTMGYVEGAEYKEGWFRILVRIIGLALPGFSAHCTTDYVNSIRLGKECSIQMSSI</sequence>
<keyword evidence="1" id="KW-0378">Hydrolase</keyword>
<gene>
    <name evidence="6" type="primary">LOC101504246</name>
</gene>
<evidence type="ECO:0000259" key="4">
    <source>
        <dbReference type="Pfam" id="PF01764"/>
    </source>
</evidence>
<evidence type="ECO:0000313" key="5">
    <source>
        <dbReference type="Proteomes" id="UP000087171"/>
    </source>
</evidence>
<dbReference type="KEGG" id="cam:101504246"/>
<dbReference type="CDD" id="cd00519">
    <property type="entry name" value="Lipase_3"/>
    <property type="match status" value="1"/>
</dbReference>
<keyword evidence="5" id="KW-1185">Reference proteome</keyword>
<dbReference type="SUPFAM" id="SSF53474">
    <property type="entry name" value="alpha/beta-Hydrolases"/>
    <property type="match status" value="1"/>
</dbReference>
<dbReference type="InterPro" id="IPR044819">
    <property type="entry name" value="OBL-like"/>
</dbReference>
<reference evidence="5" key="1">
    <citation type="journal article" date="2013" name="Nat. Biotechnol.">
        <title>Draft genome sequence of chickpea (Cicer arietinum) provides a resource for trait improvement.</title>
        <authorList>
            <person name="Varshney R.K."/>
            <person name="Song C."/>
            <person name="Saxena R.K."/>
            <person name="Azam S."/>
            <person name="Yu S."/>
            <person name="Sharpe A.G."/>
            <person name="Cannon S."/>
            <person name="Baek J."/>
            <person name="Rosen B.D."/>
            <person name="Tar'an B."/>
            <person name="Millan T."/>
            <person name="Zhang X."/>
            <person name="Ramsay L.D."/>
            <person name="Iwata A."/>
            <person name="Wang Y."/>
            <person name="Nelson W."/>
            <person name="Farmer A.D."/>
            <person name="Gaur P.M."/>
            <person name="Soderlund C."/>
            <person name="Penmetsa R.V."/>
            <person name="Xu C."/>
            <person name="Bharti A.K."/>
            <person name="He W."/>
            <person name="Winter P."/>
            <person name="Zhao S."/>
            <person name="Hane J.K."/>
            <person name="Carrasquilla-Garcia N."/>
            <person name="Condie J.A."/>
            <person name="Upadhyaya H.D."/>
            <person name="Luo M.C."/>
            <person name="Thudi M."/>
            <person name="Gowda C.L."/>
            <person name="Singh N.P."/>
            <person name="Lichtenzveig J."/>
            <person name="Gali K.K."/>
            <person name="Rubio J."/>
            <person name="Nadarajan N."/>
            <person name="Dolezel J."/>
            <person name="Bansal K.C."/>
            <person name="Xu X."/>
            <person name="Edwards D."/>
            <person name="Zhang G."/>
            <person name="Kahl G."/>
            <person name="Gil J."/>
            <person name="Singh K.B."/>
            <person name="Datta S.K."/>
            <person name="Jackson S.A."/>
            <person name="Wang J."/>
            <person name="Cook D.R."/>
        </authorList>
    </citation>
    <scope>NUCLEOTIDE SEQUENCE [LARGE SCALE GENOMIC DNA]</scope>
    <source>
        <strain evidence="5">cv. CDC Frontier</strain>
    </source>
</reference>
<dbReference type="GO" id="GO:0006629">
    <property type="term" value="P:lipid metabolic process"/>
    <property type="evidence" value="ECO:0007669"/>
    <property type="project" value="InterPro"/>
</dbReference>